<proteinExistence type="predicted"/>
<evidence type="ECO:0000313" key="2">
    <source>
        <dbReference type="EMBL" id="MDC3984021.1"/>
    </source>
</evidence>
<dbReference type="AlphaFoldDB" id="A0A9X4ATX8"/>
<accession>A0A9X4ATX8</accession>
<evidence type="ECO:0000313" key="3">
    <source>
        <dbReference type="Proteomes" id="UP001151081"/>
    </source>
</evidence>
<dbReference type="InterPro" id="IPR011047">
    <property type="entry name" value="Quinoprotein_ADH-like_sf"/>
</dbReference>
<sequence length="472" mass="47623">MRRASPSALAPLVALPLLPACAPPLQDPPPPFEERPVGELRAAAVAKIEGMGPRTITDVAVLPSGEPVLVGHCSGELHLGDSPTPCPGKEAFFLIELSPAGAIARSLVAGELGTVHPVDVATRTDGSVVVVGEFAGALDLGSTRLESTSGEDAFLTVLDGFAPGETIGGEAMRFGDTGEQIATSVAVAEGHGIMLAGAFSGVVGFGGPALESEGDYDVFIASRTAGGSPRWSTRLGGPLVQQAIAIAARPDGGAVVVGAFEGSIGAGTVWSAGGKDVFVAAIDAAGGPGFTLALGDAVDDEEAAGVVVDALGQTVVLGSFGGSVGHGATLATARSERAAFVAAVDPQGALVKIRSFGETGVTRGRAMAPRPGGGTYLALDFTGRVEVGDRVFESKGAEDVLVLELDASLRAVRAGAFGDMYTQRATGMAVDGEGRVFLVGDFEGTLLAGEDAITASWIEPFWMRIDAWSGGE</sequence>
<dbReference type="PANTHER" id="PTHR35580">
    <property type="entry name" value="CELL SURFACE GLYCOPROTEIN (S-LAYER PROTEIN)-LIKE PROTEIN"/>
    <property type="match status" value="1"/>
</dbReference>
<gene>
    <name evidence="2" type="ORF">KEG57_26165</name>
</gene>
<dbReference type="InterPro" id="IPR052918">
    <property type="entry name" value="Motility_Chemotaxis_Reg"/>
</dbReference>
<keyword evidence="1" id="KW-0732">Signal</keyword>
<evidence type="ECO:0000256" key="1">
    <source>
        <dbReference type="SAM" id="SignalP"/>
    </source>
</evidence>
<dbReference type="EMBL" id="JAGTJJ010000017">
    <property type="protein sequence ID" value="MDC3984021.1"/>
    <property type="molecule type" value="Genomic_DNA"/>
</dbReference>
<protein>
    <recommendedName>
        <fullName evidence="4">FG-GAP repeat protein</fullName>
    </recommendedName>
</protein>
<feature type="chain" id="PRO_5040883925" description="FG-GAP repeat protein" evidence="1">
    <location>
        <begin position="23"/>
        <end position="472"/>
    </location>
</feature>
<dbReference type="PANTHER" id="PTHR35580:SF1">
    <property type="entry name" value="PHYTASE-LIKE DOMAIN-CONTAINING PROTEIN"/>
    <property type="match status" value="1"/>
</dbReference>
<feature type="signal peptide" evidence="1">
    <location>
        <begin position="1"/>
        <end position="22"/>
    </location>
</feature>
<dbReference type="SUPFAM" id="SSF50998">
    <property type="entry name" value="Quinoprotein alcohol dehydrogenase-like"/>
    <property type="match status" value="1"/>
</dbReference>
<dbReference type="Proteomes" id="UP001151081">
    <property type="component" value="Unassembled WGS sequence"/>
</dbReference>
<reference evidence="2 3" key="1">
    <citation type="submission" date="2021-04" db="EMBL/GenBank/DDBJ databases">
        <title>Genome analysis of Polyangium sp.</title>
        <authorList>
            <person name="Li Y."/>
            <person name="Wang J."/>
        </authorList>
    </citation>
    <scope>NUCLEOTIDE SEQUENCE [LARGE SCALE GENOMIC DNA]</scope>
    <source>
        <strain evidence="2 3">SDU14</strain>
    </source>
</reference>
<organism evidence="2 3">
    <name type="scientific">Polyangium jinanense</name>
    <dbReference type="NCBI Taxonomy" id="2829994"/>
    <lineage>
        <taxon>Bacteria</taxon>
        <taxon>Pseudomonadati</taxon>
        <taxon>Myxococcota</taxon>
        <taxon>Polyangia</taxon>
        <taxon>Polyangiales</taxon>
        <taxon>Polyangiaceae</taxon>
        <taxon>Polyangium</taxon>
    </lineage>
</organism>
<comment type="caution">
    <text evidence="2">The sequence shown here is derived from an EMBL/GenBank/DDBJ whole genome shotgun (WGS) entry which is preliminary data.</text>
</comment>
<name>A0A9X4ATX8_9BACT</name>
<dbReference type="RefSeq" id="WP_272424574.1">
    <property type="nucleotide sequence ID" value="NZ_JAGTJJ010000017.1"/>
</dbReference>
<keyword evidence="3" id="KW-1185">Reference proteome</keyword>
<evidence type="ECO:0008006" key="4">
    <source>
        <dbReference type="Google" id="ProtNLM"/>
    </source>
</evidence>